<evidence type="ECO:0000256" key="3">
    <source>
        <dbReference type="SAM" id="MobiDB-lite"/>
    </source>
</evidence>
<dbReference type="AlphaFoldDB" id="A0A6A5SR58"/>
<dbReference type="Proteomes" id="UP000800038">
    <property type="component" value="Unassembled WGS sequence"/>
</dbReference>
<dbReference type="PANTHER" id="PTHR24185">
    <property type="entry name" value="CALCIUM-INDEPENDENT PHOSPHOLIPASE A2-GAMMA"/>
    <property type="match status" value="1"/>
</dbReference>
<gene>
    <name evidence="5" type="ORF">EJ02DRAFT_182522</name>
</gene>
<comment type="caution">
    <text evidence="2">Lacks conserved residue(s) required for the propagation of feature annotation.</text>
</comment>
<feature type="active site" description="Nucleophile" evidence="2">
    <location>
        <position position="264"/>
    </location>
</feature>
<protein>
    <submittedName>
        <fullName evidence="5">FabD/lysophospholipase-like protein</fullName>
    </submittedName>
</protein>
<feature type="short sequence motif" description="GXSXG" evidence="2">
    <location>
        <begin position="262"/>
        <end position="266"/>
    </location>
</feature>
<evidence type="ECO:0000256" key="2">
    <source>
        <dbReference type="PROSITE-ProRule" id="PRU01161"/>
    </source>
</evidence>
<dbReference type="CDD" id="cd07216">
    <property type="entry name" value="Pat17_PNPLA8_PNPLA9_like3"/>
    <property type="match status" value="1"/>
</dbReference>
<feature type="active site" description="Proton acceptor" evidence="2">
    <location>
        <position position="416"/>
    </location>
</feature>
<sequence>MSWTPVDFSCVRYSPVEGTHYFYDPAFPSSIQFLLSGRWEPWDVSYVKYKAQDSDIRRVAEEAETRLVQHPHLGYVQWPSPPPSGPLSGPSPVPVNDPPQPSGDYPHPSPPVDLAPLAPSLGHGQHAQPSIPASPQDQGSHLSVEPHATSYASSNGLHPSSHDGSEQMPVVTTPTAQTASLDNANANYSTGLKPHATHGPALQPATGAILSRTRETKILLSIDGDGIRGLSALLVVESLVNAICVKVGQRLDSHQIFDLTGGSSLGGVIAIMLCRLRMQAHRAREAYKQIARQVYLNKRDYFISLDPHAQTPNIDGMALENEIKAAIKQELGSPHELLLDGRPESGDVFAVTSHIEIGVNKAALMRSYQTRRITAPELDSNMPIWQVMKATSVAPRYMLPVPGATPRLVIEPGLVDHGTAKNNPVRDILYECRKLFRYANDMVIIVSVGTGIGLDRSSEIAEMANSVEDRQAQARVWADRFEQENLALIERGWLKYFRFNVPGLEDVPLEEWCHEDLIKEKTSAYLAQPEIGKRFYACVDAITALLLAPPR</sequence>
<accession>A0A6A5SR58</accession>
<evidence type="ECO:0000313" key="6">
    <source>
        <dbReference type="Proteomes" id="UP000800038"/>
    </source>
</evidence>
<dbReference type="GO" id="GO:0016042">
    <property type="term" value="P:lipid catabolic process"/>
    <property type="evidence" value="ECO:0007669"/>
    <property type="project" value="UniProtKB-UniRule"/>
</dbReference>
<dbReference type="GO" id="GO:0047499">
    <property type="term" value="F:calcium-independent phospholipase A2 activity"/>
    <property type="evidence" value="ECO:0007669"/>
    <property type="project" value="TreeGrafter"/>
</dbReference>
<reference evidence="5" key="1">
    <citation type="journal article" date="2020" name="Stud. Mycol.">
        <title>101 Dothideomycetes genomes: a test case for predicting lifestyles and emergence of pathogens.</title>
        <authorList>
            <person name="Haridas S."/>
            <person name="Albert R."/>
            <person name="Binder M."/>
            <person name="Bloem J."/>
            <person name="Labutti K."/>
            <person name="Salamov A."/>
            <person name="Andreopoulos B."/>
            <person name="Baker S."/>
            <person name="Barry K."/>
            <person name="Bills G."/>
            <person name="Bluhm B."/>
            <person name="Cannon C."/>
            <person name="Castanera R."/>
            <person name="Culley D."/>
            <person name="Daum C."/>
            <person name="Ezra D."/>
            <person name="Gonzalez J."/>
            <person name="Henrissat B."/>
            <person name="Kuo A."/>
            <person name="Liang C."/>
            <person name="Lipzen A."/>
            <person name="Lutzoni F."/>
            <person name="Magnuson J."/>
            <person name="Mondo S."/>
            <person name="Nolan M."/>
            <person name="Ohm R."/>
            <person name="Pangilinan J."/>
            <person name="Park H.-J."/>
            <person name="Ramirez L."/>
            <person name="Alfaro M."/>
            <person name="Sun H."/>
            <person name="Tritt A."/>
            <person name="Yoshinaga Y."/>
            <person name="Zwiers L.-H."/>
            <person name="Turgeon B."/>
            <person name="Goodwin S."/>
            <person name="Spatafora J."/>
            <person name="Crous P."/>
            <person name="Grigoriev I."/>
        </authorList>
    </citation>
    <scope>NUCLEOTIDE SEQUENCE</scope>
    <source>
        <strain evidence="5">CBS 161.51</strain>
    </source>
</reference>
<feature type="compositionally biased region" description="Polar residues" evidence="3">
    <location>
        <begin position="127"/>
        <end position="141"/>
    </location>
</feature>
<dbReference type="GO" id="GO:0019369">
    <property type="term" value="P:arachidonate metabolic process"/>
    <property type="evidence" value="ECO:0007669"/>
    <property type="project" value="TreeGrafter"/>
</dbReference>
<dbReference type="Gene3D" id="3.40.1090.10">
    <property type="entry name" value="Cytosolic phospholipase A2 catalytic domain"/>
    <property type="match status" value="1"/>
</dbReference>
<feature type="short sequence motif" description="GXGXXG" evidence="2">
    <location>
        <begin position="224"/>
        <end position="229"/>
    </location>
</feature>
<keyword evidence="1 2" id="KW-0443">Lipid metabolism</keyword>
<dbReference type="OrthoDB" id="1658288at2759"/>
<dbReference type="EMBL" id="ML976039">
    <property type="protein sequence ID" value="KAF1942049.1"/>
    <property type="molecule type" value="Genomic_DNA"/>
</dbReference>
<name>A0A6A5SR58_9PLEO</name>
<keyword evidence="6" id="KW-1185">Reference proteome</keyword>
<dbReference type="SUPFAM" id="SSF52151">
    <property type="entry name" value="FabD/lysophospholipase-like"/>
    <property type="match status" value="1"/>
</dbReference>
<dbReference type="Pfam" id="PF01734">
    <property type="entry name" value="Patatin"/>
    <property type="match status" value="1"/>
</dbReference>
<feature type="compositionally biased region" description="Pro residues" evidence="3">
    <location>
        <begin position="79"/>
        <end position="113"/>
    </location>
</feature>
<feature type="region of interest" description="Disordered" evidence="3">
    <location>
        <begin position="72"/>
        <end position="172"/>
    </location>
</feature>
<dbReference type="GO" id="GO:0016020">
    <property type="term" value="C:membrane"/>
    <property type="evidence" value="ECO:0007669"/>
    <property type="project" value="TreeGrafter"/>
</dbReference>
<feature type="domain" description="PNPLA" evidence="4">
    <location>
        <begin position="220"/>
        <end position="429"/>
    </location>
</feature>
<dbReference type="PANTHER" id="PTHR24185:SF4">
    <property type="entry name" value="SERINE HYDROLASE, PUTATIVE (AFU_ORTHOLOGUE AFUA_2G07870)-RELATED"/>
    <property type="match status" value="1"/>
</dbReference>
<evidence type="ECO:0000256" key="1">
    <source>
        <dbReference type="ARBA" id="ARBA00023098"/>
    </source>
</evidence>
<proteinExistence type="predicted"/>
<evidence type="ECO:0000313" key="5">
    <source>
        <dbReference type="EMBL" id="KAF1942049.1"/>
    </source>
</evidence>
<keyword evidence="2" id="KW-0442">Lipid degradation</keyword>
<keyword evidence="2" id="KW-0378">Hydrolase</keyword>
<organism evidence="5 6">
    <name type="scientific">Clathrospora elynae</name>
    <dbReference type="NCBI Taxonomy" id="706981"/>
    <lineage>
        <taxon>Eukaryota</taxon>
        <taxon>Fungi</taxon>
        <taxon>Dikarya</taxon>
        <taxon>Ascomycota</taxon>
        <taxon>Pezizomycotina</taxon>
        <taxon>Dothideomycetes</taxon>
        <taxon>Pleosporomycetidae</taxon>
        <taxon>Pleosporales</taxon>
        <taxon>Diademaceae</taxon>
        <taxon>Clathrospora</taxon>
    </lineage>
</organism>
<dbReference type="InterPro" id="IPR002641">
    <property type="entry name" value="PNPLA_dom"/>
</dbReference>
<evidence type="ECO:0000259" key="4">
    <source>
        <dbReference type="PROSITE" id="PS51635"/>
    </source>
</evidence>
<dbReference type="InterPro" id="IPR016035">
    <property type="entry name" value="Acyl_Trfase/lysoPLipase"/>
</dbReference>
<dbReference type="PROSITE" id="PS51635">
    <property type="entry name" value="PNPLA"/>
    <property type="match status" value="1"/>
</dbReference>
<dbReference type="GO" id="GO:0046486">
    <property type="term" value="P:glycerolipid metabolic process"/>
    <property type="evidence" value="ECO:0007669"/>
    <property type="project" value="UniProtKB-ARBA"/>
</dbReference>